<evidence type="ECO:0000256" key="1">
    <source>
        <dbReference type="ARBA" id="ARBA00004571"/>
    </source>
</evidence>
<keyword evidence="4 8" id="KW-0812">Transmembrane</keyword>
<evidence type="ECO:0000256" key="6">
    <source>
        <dbReference type="ARBA" id="ARBA00023136"/>
    </source>
</evidence>
<dbReference type="Pfam" id="PF07715">
    <property type="entry name" value="Plug"/>
    <property type="match status" value="1"/>
</dbReference>
<dbReference type="InterPro" id="IPR036942">
    <property type="entry name" value="Beta-barrel_TonB_sf"/>
</dbReference>
<dbReference type="PANTHER" id="PTHR32552:SF83">
    <property type="entry name" value="BLR3904 PROTEIN"/>
    <property type="match status" value="1"/>
</dbReference>
<dbReference type="InterPro" id="IPR037066">
    <property type="entry name" value="Plug_dom_sf"/>
</dbReference>
<evidence type="ECO:0000259" key="12">
    <source>
        <dbReference type="Pfam" id="PF07715"/>
    </source>
</evidence>
<keyword evidence="2 8" id="KW-0813">Transport</keyword>
<keyword evidence="3 8" id="KW-1134">Transmembrane beta strand</keyword>
<evidence type="ECO:0000256" key="4">
    <source>
        <dbReference type="ARBA" id="ARBA00022692"/>
    </source>
</evidence>
<gene>
    <name evidence="13" type="ORF">GRI40_12375</name>
</gene>
<feature type="signal peptide" evidence="10">
    <location>
        <begin position="1"/>
        <end position="39"/>
    </location>
</feature>
<evidence type="ECO:0000313" key="13">
    <source>
        <dbReference type="EMBL" id="MXO76012.1"/>
    </source>
</evidence>
<dbReference type="PROSITE" id="PS52016">
    <property type="entry name" value="TONB_DEPENDENT_REC_3"/>
    <property type="match status" value="1"/>
</dbReference>
<keyword evidence="5 9" id="KW-0798">TonB box</keyword>
<feature type="chain" id="PRO_5026204261" evidence="10">
    <location>
        <begin position="40"/>
        <end position="787"/>
    </location>
</feature>
<keyword evidence="6 8" id="KW-0472">Membrane</keyword>
<dbReference type="Proteomes" id="UP000439522">
    <property type="component" value="Unassembled WGS sequence"/>
</dbReference>
<dbReference type="CDD" id="cd01347">
    <property type="entry name" value="ligand_gated_channel"/>
    <property type="match status" value="1"/>
</dbReference>
<accession>A0A6I4TFF3</accession>
<organism evidence="13 14">
    <name type="scientific">Tsuneonella aeria</name>
    <dbReference type="NCBI Taxonomy" id="1837929"/>
    <lineage>
        <taxon>Bacteria</taxon>
        <taxon>Pseudomonadati</taxon>
        <taxon>Pseudomonadota</taxon>
        <taxon>Alphaproteobacteria</taxon>
        <taxon>Sphingomonadales</taxon>
        <taxon>Erythrobacteraceae</taxon>
        <taxon>Tsuneonella</taxon>
    </lineage>
</organism>
<dbReference type="GO" id="GO:0009279">
    <property type="term" value="C:cell outer membrane"/>
    <property type="evidence" value="ECO:0007669"/>
    <property type="project" value="UniProtKB-SubCell"/>
</dbReference>
<reference evidence="13 14" key="1">
    <citation type="submission" date="2019-12" db="EMBL/GenBank/DDBJ databases">
        <title>Genomic-based taxomic classification of the family Erythrobacteraceae.</title>
        <authorList>
            <person name="Xu L."/>
        </authorList>
    </citation>
    <scope>NUCLEOTIDE SEQUENCE [LARGE SCALE GENOMIC DNA]</scope>
    <source>
        <strain evidence="13 14">100921-2</strain>
    </source>
</reference>
<dbReference type="EMBL" id="WTZA01000002">
    <property type="protein sequence ID" value="MXO76012.1"/>
    <property type="molecule type" value="Genomic_DNA"/>
</dbReference>
<evidence type="ECO:0000256" key="5">
    <source>
        <dbReference type="ARBA" id="ARBA00023077"/>
    </source>
</evidence>
<dbReference type="Gene3D" id="2.170.130.10">
    <property type="entry name" value="TonB-dependent receptor, plug domain"/>
    <property type="match status" value="1"/>
</dbReference>
<dbReference type="SUPFAM" id="SSF56935">
    <property type="entry name" value="Porins"/>
    <property type="match status" value="1"/>
</dbReference>
<proteinExistence type="inferred from homology"/>
<dbReference type="InterPro" id="IPR039426">
    <property type="entry name" value="TonB-dep_rcpt-like"/>
</dbReference>
<dbReference type="RefSeq" id="WP_160611848.1">
    <property type="nucleotide sequence ID" value="NZ_WTZA01000002.1"/>
</dbReference>
<protein>
    <submittedName>
        <fullName evidence="13">TonB-dependent receptor</fullName>
    </submittedName>
</protein>
<dbReference type="Gene3D" id="2.40.170.20">
    <property type="entry name" value="TonB-dependent receptor, beta-barrel domain"/>
    <property type="match status" value="1"/>
</dbReference>
<feature type="domain" description="TonB-dependent receptor-like beta-barrel" evidence="11">
    <location>
        <begin position="258"/>
        <end position="755"/>
    </location>
</feature>
<dbReference type="Pfam" id="PF00593">
    <property type="entry name" value="TonB_dep_Rec_b-barrel"/>
    <property type="match status" value="1"/>
</dbReference>
<name>A0A6I4TFF3_9SPHN</name>
<evidence type="ECO:0000313" key="14">
    <source>
        <dbReference type="Proteomes" id="UP000439522"/>
    </source>
</evidence>
<dbReference type="InterPro" id="IPR000531">
    <property type="entry name" value="Beta-barrel_TonB"/>
</dbReference>
<comment type="similarity">
    <text evidence="8 9">Belongs to the TonB-dependent receptor family.</text>
</comment>
<keyword evidence="14" id="KW-1185">Reference proteome</keyword>
<dbReference type="OrthoDB" id="9760333at2"/>
<evidence type="ECO:0000256" key="7">
    <source>
        <dbReference type="ARBA" id="ARBA00023237"/>
    </source>
</evidence>
<evidence type="ECO:0000256" key="2">
    <source>
        <dbReference type="ARBA" id="ARBA00022448"/>
    </source>
</evidence>
<comment type="subcellular location">
    <subcellularLocation>
        <location evidence="1 8">Cell outer membrane</location>
        <topology evidence="1 8">Multi-pass membrane protein</topology>
    </subcellularLocation>
</comment>
<feature type="domain" description="TonB-dependent receptor plug" evidence="12">
    <location>
        <begin position="87"/>
        <end position="185"/>
    </location>
</feature>
<evidence type="ECO:0000256" key="8">
    <source>
        <dbReference type="PROSITE-ProRule" id="PRU01360"/>
    </source>
</evidence>
<dbReference type="AlphaFoldDB" id="A0A6I4TFF3"/>
<keyword evidence="13" id="KW-0675">Receptor</keyword>
<evidence type="ECO:0000256" key="9">
    <source>
        <dbReference type="RuleBase" id="RU003357"/>
    </source>
</evidence>
<comment type="caution">
    <text evidence="13">The sequence shown here is derived from an EMBL/GenBank/DDBJ whole genome shotgun (WGS) entry which is preliminary data.</text>
</comment>
<dbReference type="GO" id="GO:0015344">
    <property type="term" value="F:siderophore uptake transmembrane transporter activity"/>
    <property type="evidence" value="ECO:0007669"/>
    <property type="project" value="TreeGrafter"/>
</dbReference>
<evidence type="ECO:0000256" key="10">
    <source>
        <dbReference type="SAM" id="SignalP"/>
    </source>
</evidence>
<keyword evidence="7 8" id="KW-0998">Cell outer membrane</keyword>
<sequence length="787" mass="84805">MRDRSRGVVRPFSLRNARGSAAAAAIGIGAALLATPATAQDASEDEEVELDTLRIEDRTADVNPNAEPGAPYKARTSGDVRITRPIAEMPNTMQVLTESYIEDSGYTDLRPLLDAQPGITVGTGENGNQFGDRYIIRGQEARSDVFVDGLRDPGMTTRETFAVDQVEISKGPNSTFAGRGTAGGAVNLITKQATTDYDFVRADIGLGTDRYVRGTVDANFVLGEDLAVRANVLYGYTEVPDRGPADRERKGAALSATWSPGDAFDITLDYYGLRAHDKPDIGDYLSGDGSTGNRLPVETPPYAQDQDFMRSHVDVFTGRVNWALSDNVKLTNRTRYGMSDNGYVVTAAAGNTTSATGPGGAYPTITFSTHQKFQKVDYFATQTNLLISSDMMGGKNDLIIGAEYTDHSVKNGNWLNTNTGAFNCRTGTAAGSALNNYCGIGADGRPVSNLNSLLGRSIVRGAVNQDYHVETLSAYVMDTLDITDALTVFGGVRFDTYDYSLGVTGGNPPAVTQYEYSDSFWNGHLGVTYELGELGMIYASVATAADINGGESDVGTNAGYGGLLLVDGELPDAIPERSMLYELGTKLNLFDNRFLLTASVFQIDKDDVFEAAGSGYTPTGTGNTGANRTRGFELGLAGNITPIWSFQGGLTVMDAEITKSAANPLRVGKTLSNFADFQASLLTRIQPTDAFALGFAVKHKSKRYAGQPDTAPAFTTRPDGTFFYNQPVPAYTVGDAFVEYRFNENIEFRLNANNLTDEKYYLAAYQSGRFLYKGDARQVVGTLTLRY</sequence>
<evidence type="ECO:0000259" key="11">
    <source>
        <dbReference type="Pfam" id="PF00593"/>
    </source>
</evidence>
<dbReference type="PANTHER" id="PTHR32552">
    <property type="entry name" value="FERRICHROME IRON RECEPTOR-RELATED"/>
    <property type="match status" value="1"/>
</dbReference>
<dbReference type="InterPro" id="IPR012910">
    <property type="entry name" value="Plug_dom"/>
</dbReference>
<evidence type="ECO:0000256" key="3">
    <source>
        <dbReference type="ARBA" id="ARBA00022452"/>
    </source>
</evidence>
<keyword evidence="10" id="KW-0732">Signal</keyword>